<accession>A0A830CG57</accession>
<dbReference type="EMBL" id="BMAC01000337">
    <property type="protein sequence ID" value="GFP94155.1"/>
    <property type="molecule type" value="Genomic_DNA"/>
</dbReference>
<dbReference type="PANTHER" id="PTHR32343">
    <property type="entry name" value="SERINE/ARGININE-RICH SPLICING FACTOR"/>
    <property type="match status" value="1"/>
</dbReference>
<evidence type="ECO:0000259" key="2">
    <source>
        <dbReference type="PROSITE" id="PS50102"/>
    </source>
</evidence>
<protein>
    <submittedName>
        <fullName evidence="3">Polyadenylate-binding protein-interacting protein 12</fullName>
    </submittedName>
</protein>
<organism evidence="3 4">
    <name type="scientific">Phtheirospermum japonicum</name>
    <dbReference type="NCBI Taxonomy" id="374723"/>
    <lineage>
        <taxon>Eukaryota</taxon>
        <taxon>Viridiplantae</taxon>
        <taxon>Streptophyta</taxon>
        <taxon>Embryophyta</taxon>
        <taxon>Tracheophyta</taxon>
        <taxon>Spermatophyta</taxon>
        <taxon>Magnoliopsida</taxon>
        <taxon>eudicotyledons</taxon>
        <taxon>Gunneridae</taxon>
        <taxon>Pentapetalae</taxon>
        <taxon>asterids</taxon>
        <taxon>lamiids</taxon>
        <taxon>Lamiales</taxon>
        <taxon>Orobanchaceae</taxon>
        <taxon>Orobanchaceae incertae sedis</taxon>
        <taxon>Phtheirospermum</taxon>
    </lineage>
</organism>
<keyword evidence="1" id="KW-0694">RNA-binding</keyword>
<dbReference type="Proteomes" id="UP000653305">
    <property type="component" value="Unassembled WGS sequence"/>
</dbReference>
<evidence type="ECO:0000313" key="3">
    <source>
        <dbReference type="EMBL" id="GFP94155.1"/>
    </source>
</evidence>
<name>A0A830CG57_9LAMI</name>
<evidence type="ECO:0000313" key="4">
    <source>
        <dbReference type="Proteomes" id="UP000653305"/>
    </source>
</evidence>
<reference evidence="3" key="1">
    <citation type="submission" date="2020-07" db="EMBL/GenBank/DDBJ databases">
        <title>Ethylene signaling mediates host invasion by parasitic plants.</title>
        <authorList>
            <person name="Yoshida S."/>
        </authorList>
    </citation>
    <scope>NUCLEOTIDE SEQUENCE</scope>
    <source>
        <strain evidence="3">Okayama</strain>
    </source>
</reference>
<gene>
    <name evidence="3" type="ORF">PHJA_001560000</name>
</gene>
<proteinExistence type="predicted"/>
<dbReference type="InterPro" id="IPR012677">
    <property type="entry name" value="Nucleotide-bd_a/b_plait_sf"/>
</dbReference>
<feature type="domain" description="RRM" evidence="2">
    <location>
        <begin position="107"/>
        <end position="158"/>
    </location>
</feature>
<sequence>MAQRQEVIQRTVFVSDIDHLITEKRLAALFSHCGQVVDCRVCGDPRSVLRFAFVEFTDEEAARAALSLSGTVLGYYPVKVTPSKTAIAPVNPTFLPQTLDEREMCSRTVYVTNIDKKVSQADVKFFFQSVCGEVYRLRLLGDHHHSSRIGFVEFARVEPSFIFYIF</sequence>
<dbReference type="GO" id="GO:0003723">
    <property type="term" value="F:RNA binding"/>
    <property type="evidence" value="ECO:0007669"/>
    <property type="project" value="UniProtKB-UniRule"/>
</dbReference>
<dbReference type="Pfam" id="PF00076">
    <property type="entry name" value="RRM_1"/>
    <property type="match status" value="2"/>
</dbReference>
<dbReference type="InterPro" id="IPR000504">
    <property type="entry name" value="RRM_dom"/>
</dbReference>
<comment type="caution">
    <text evidence="3">The sequence shown here is derived from an EMBL/GenBank/DDBJ whole genome shotgun (WGS) entry which is preliminary data.</text>
</comment>
<dbReference type="Gene3D" id="3.30.70.330">
    <property type="match status" value="2"/>
</dbReference>
<dbReference type="PANTHER" id="PTHR32343:SF72">
    <property type="entry name" value="POLYADENYLATE-BINDING PROTEIN-INTERACTING PROTEIN 11"/>
    <property type="match status" value="1"/>
</dbReference>
<dbReference type="PROSITE" id="PS50102">
    <property type="entry name" value="RRM"/>
    <property type="match status" value="2"/>
</dbReference>
<dbReference type="InterPro" id="IPR035979">
    <property type="entry name" value="RBD_domain_sf"/>
</dbReference>
<dbReference type="AlphaFoldDB" id="A0A830CG57"/>
<feature type="domain" description="RRM" evidence="2">
    <location>
        <begin position="10"/>
        <end position="85"/>
    </location>
</feature>
<dbReference type="OrthoDB" id="7763451at2759"/>
<keyword evidence="4" id="KW-1185">Reference proteome</keyword>
<evidence type="ECO:0000256" key="1">
    <source>
        <dbReference type="PROSITE-ProRule" id="PRU00176"/>
    </source>
</evidence>
<dbReference type="SMART" id="SM00360">
    <property type="entry name" value="RRM"/>
    <property type="match status" value="2"/>
</dbReference>
<dbReference type="SUPFAM" id="SSF54928">
    <property type="entry name" value="RNA-binding domain, RBD"/>
    <property type="match status" value="1"/>
</dbReference>